<dbReference type="Pfam" id="PF12066">
    <property type="entry name" value="SERRATE_Ars2_N"/>
    <property type="match status" value="1"/>
</dbReference>
<dbReference type="Proteomes" id="UP001465976">
    <property type="component" value="Unassembled WGS sequence"/>
</dbReference>
<feature type="region of interest" description="Disordered" evidence="4">
    <location>
        <begin position="150"/>
        <end position="173"/>
    </location>
</feature>
<evidence type="ECO:0000313" key="7">
    <source>
        <dbReference type="Proteomes" id="UP001465976"/>
    </source>
</evidence>
<feature type="region of interest" description="Disordered" evidence="4">
    <location>
        <begin position="446"/>
        <end position="476"/>
    </location>
</feature>
<feature type="compositionally biased region" description="Basic and acidic residues" evidence="4">
    <location>
        <begin position="153"/>
        <end position="166"/>
    </location>
</feature>
<feature type="region of interest" description="Disordered" evidence="4">
    <location>
        <begin position="1"/>
        <end position="128"/>
    </location>
</feature>
<dbReference type="InterPro" id="IPR021933">
    <property type="entry name" value="SERRATE/Ars2_N"/>
</dbReference>
<feature type="compositionally biased region" description="Acidic residues" evidence="4">
    <location>
        <begin position="450"/>
        <end position="469"/>
    </location>
</feature>
<keyword evidence="3" id="KW-0539">Nucleus</keyword>
<proteinExistence type="inferred from homology"/>
<accession>A0ABR3ERQ7</accession>
<dbReference type="InterPro" id="IPR013087">
    <property type="entry name" value="Znf_C2H2_type"/>
</dbReference>
<feature type="domain" description="C2H2-type" evidence="5">
    <location>
        <begin position="648"/>
        <end position="671"/>
    </location>
</feature>
<evidence type="ECO:0000313" key="6">
    <source>
        <dbReference type="EMBL" id="KAL0565582.1"/>
    </source>
</evidence>
<dbReference type="Pfam" id="PF04959">
    <property type="entry name" value="ARS2"/>
    <property type="match status" value="1"/>
</dbReference>
<feature type="compositionally biased region" description="Acidic residues" evidence="4">
    <location>
        <begin position="275"/>
        <end position="289"/>
    </location>
</feature>
<dbReference type="PANTHER" id="PTHR13165:SF0">
    <property type="entry name" value="SERRATE RNA EFFECTOR MOLECULE HOMOLOG"/>
    <property type="match status" value="1"/>
</dbReference>
<feature type="region of interest" description="Disordered" evidence="4">
    <location>
        <begin position="547"/>
        <end position="594"/>
    </location>
</feature>
<evidence type="ECO:0000256" key="1">
    <source>
        <dbReference type="ARBA" id="ARBA00004123"/>
    </source>
</evidence>
<sequence length="1524" mass="169120">MSYPTAQSTSSRRSRSRSPRSYGSRAMHFDGGHADYRDYPYERERYGYDRDRSNDYGRRGRSRSPTFDDGGSRKRRRSPSPYERDRYEPRPRYNDDYDGYSRGSPPRRGGHPPPYGRRAPPDPHTLDYPASLKQYAEWFRFFYPQQALEEDNADKAAEQEAGDGSKPRNGIRSKWEKYKKEFAAQQLQTMFDHHKKSPWFWEKYDPAPEFQKLRTRVRKEGWKGRLSIFLHDLESGKFDPDMHENDGEPPASPTKEVGGDTSMLDTNEETKAAGDDDMQYNLEADEEEPVRETNGKAKDTNRTNRGEEFAVPTEGNQVMIRTIPPDIGRLKLEESCKIIPGYVYLALGDPLQKRNYYRAGWIRFADDADMGVVMNELQDRKIEGFKLHVTHNTKPFVNKIRFAPEVASRPERMEKDLVNAKTLAGLLEEEAVQLRKAKMSELELAKAEGDEAPMEDVNAENTEQDEEDPPERGSEAVERRIEKVMAELRDQGVVDLDDETAYENKKVEISLDLYIAYLRAAFHCCYYCCFVTDHVEELQRKCIKHVRKPLSKPTADETKGERAGSKKEEDGEEKPVEKETKKGGDGRKNQTGETSDERWLEWLDSKIALLINRDGVDPRDYGGKNYDEELTKVLEPHIKQEDEGKYRCKVHLCQKLFKAGSFVEKHIANKHPELIKSLDDLQYFNNFALDPHRIQPFAHVPPPVGNSTQAPPQAYGLQGPVLGGDYGRFGTYPPLAAYPIPPPPAGYWDYSGRGFYPDAFGMPQQQLQRREESNPRRLSERISGFVMTDIPATAGLPAKPPPPSLDAALSAGSGGGAGGGGGGGGGGRKRGNQNNNGPPPPPPPDAKEDPRAAAGRKISYHDMDLVAELPSLRLPATPGDGEHLVQDGVVLPPFNKFSIDYPSQGEAGRPIPTPPSSDRPALSSSDSGETDSSGDEESGHEMETDNFDSTHSPTIPRLRPAIHGPTGSSPPSHPRFSRAFSAPLPSQLGHLQHPHKPSSLPKLPTKPPMFAADTTEVSQFRELSLELADSVQMVIQTMLQVSPSQILEPAKEQFSACALSVPTPSMSAMLTAMKNLNYISANMNTFCSEVLDSDGDDVPALFSSRRHNDFDIGELLQSTGDALSGTASHTGVDLVLYHGDVGLKHVWAKGDESGLSYLLSHTVRQVLTTAHRGDTLELGLFVRSQQARRQEASVTAEADELEDPFKEASDGPLQCVVEIFHRFGVTESSNNLDTRPQPVLTTILLRRLLRKVGAVLTQDTPANDSGRGRSCRISFTLEAGAPPLDTPSAVTTSKDGLSNEPSLEQLTTFLESLKGKKINLYASSKGSFAHHLTSYLVAWGMDVSHVSPEEGVESPSDVHPQSANPVLPTEGYTPQGLPPKAEPRQPKVQPPSFIVIDDDVAVLKERLHALRPEYTNPMNLNIRKRPSLAPHHRPRSSPQVARLATPATISLPPVILHFTCLSNFKLTKDVVQSFLVSYQGTPLPVPEVMIIPKPAGPRRLLTALHSAVTKPIVDPFFSPIATTP</sequence>
<gene>
    <name evidence="6" type="ORF">V5O48_016438</name>
</gene>
<comment type="caution">
    <text evidence="6">The sequence shown here is derived from an EMBL/GenBank/DDBJ whole genome shotgun (WGS) entry which is preliminary data.</text>
</comment>
<feature type="compositionally biased region" description="Basic and acidic residues" evidence="4">
    <location>
        <begin position="82"/>
        <end position="95"/>
    </location>
</feature>
<feature type="region of interest" description="Disordered" evidence="4">
    <location>
        <begin position="1347"/>
        <end position="1390"/>
    </location>
</feature>
<feature type="region of interest" description="Disordered" evidence="4">
    <location>
        <begin position="791"/>
        <end position="853"/>
    </location>
</feature>
<feature type="compositionally biased region" description="Low complexity" evidence="4">
    <location>
        <begin position="918"/>
        <end position="927"/>
    </location>
</feature>
<organism evidence="6 7">
    <name type="scientific">Marasmius crinis-equi</name>
    <dbReference type="NCBI Taxonomy" id="585013"/>
    <lineage>
        <taxon>Eukaryota</taxon>
        <taxon>Fungi</taxon>
        <taxon>Dikarya</taxon>
        <taxon>Basidiomycota</taxon>
        <taxon>Agaricomycotina</taxon>
        <taxon>Agaricomycetes</taxon>
        <taxon>Agaricomycetidae</taxon>
        <taxon>Agaricales</taxon>
        <taxon>Marasmiineae</taxon>
        <taxon>Marasmiaceae</taxon>
        <taxon>Marasmius</taxon>
    </lineage>
</organism>
<feature type="compositionally biased region" description="Basic and acidic residues" evidence="4">
    <location>
        <begin position="27"/>
        <end position="58"/>
    </location>
</feature>
<evidence type="ECO:0000256" key="4">
    <source>
        <dbReference type="SAM" id="MobiDB-lite"/>
    </source>
</evidence>
<dbReference type="PANTHER" id="PTHR13165">
    <property type="entry name" value="ARSENITE-RESISTANCE PROTEIN 2"/>
    <property type="match status" value="1"/>
</dbReference>
<dbReference type="EMBL" id="JBAHYK010002203">
    <property type="protein sequence ID" value="KAL0565582.1"/>
    <property type="molecule type" value="Genomic_DNA"/>
</dbReference>
<comment type="subcellular location">
    <subcellularLocation>
        <location evidence="1">Nucleus</location>
    </subcellularLocation>
</comment>
<feature type="non-terminal residue" evidence="6">
    <location>
        <position position="1524"/>
    </location>
</feature>
<feature type="region of interest" description="Disordered" evidence="4">
    <location>
        <begin position="896"/>
        <end position="1010"/>
    </location>
</feature>
<feature type="compositionally biased region" description="Basic and acidic residues" evidence="4">
    <location>
        <begin position="237"/>
        <end position="246"/>
    </location>
</feature>
<feature type="compositionally biased region" description="Basic and acidic residues" evidence="4">
    <location>
        <begin position="290"/>
        <end position="304"/>
    </location>
</feature>
<keyword evidence="7" id="KW-1185">Reference proteome</keyword>
<dbReference type="InterPro" id="IPR007042">
    <property type="entry name" value="SERRATE/Ars2_C"/>
</dbReference>
<comment type="similarity">
    <text evidence="2">Belongs to the ARS2 family.</text>
</comment>
<feature type="compositionally biased region" description="Gly residues" evidence="4">
    <location>
        <begin position="812"/>
        <end position="826"/>
    </location>
</feature>
<evidence type="ECO:0000256" key="3">
    <source>
        <dbReference type="ARBA" id="ARBA00023242"/>
    </source>
</evidence>
<evidence type="ECO:0000259" key="5">
    <source>
        <dbReference type="PROSITE" id="PS00028"/>
    </source>
</evidence>
<dbReference type="SMART" id="SM01173">
    <property type="entry name" value="DUF4187"/>
    <property type="match status" value="1"/>
</dbReference>
<feature type="region of interest" description="Disordered" evidence="4">
    <location>
        <begin position="237"/>
        <end position="304"/>
    </location>
</feature>
<evidence type="ECO:0000256" key="2">
    <source>
        <dbReference type="ARBA" id="ARBA00005407"/>
    </source>
</evidence>
<dbReference type="PROSITE" id="PS00028">
    <property type="entry name" value="ZINC_FINGER_C2H2_1"/>
    <property type="match status" value="1"/>
</dbReference>
<reference evidence="6 7" key="1">
    <citation type="submission" date="2024-02" db="EMBL/GenBank/DDBJ databases">
        <title>A draft genome for the cacao thread blight pathogen Marasmius crinis-equi.</title>
        <authorList>
            <person name="Cohen S.P."/>
            <person name="Baruah I.K."/>
            <person name="Amoako-Attah I."/>
            <person name="Bukari Y."/>
            <person name="Meinhardt L.W."/>
            <person name="Bailey B.A."/>
        </authorList>
    </citation>
    <scope>NUCLEOTIDE SEQUENCE [LARGE SCALE GENOMIC DNA]</scope>
    <source>
        <strain evidence="6 7">GH-76</strain>
    </source>
</reference>
<protein>
    <recommendedName>
        <fullName evidence="5">C2H2-type domain-containing protein</fullName>
    </recommendedName>
</protein>
<name>A0ABR3ERQ7_9AGAR</name>
<dbReference type="InterPro" id="IPR039727">
    <property type="entry name" value="SE/Ars2"/>
</dbReference>
<feature type="compositionally biased region" description="Basic and acidic residues" evidence="4">
    <location>
        <begin position="554"/>
        <end position="594"/>
    </location>
</feature>
<dbReference type="InterPro" id="IPR025239">
    <property type="entry name" value="DUF4187"/>
</dbReference>